<comment type="caution">
    <text evidence="1">The sequence shown here is derived from an EMBL/GenBank/DDBJ whole genome shotgun (WGS) entry which is preliminary data.</text>
</comment>
<organism evidence="1 2">
    <name type="scientific">Candidatus Intestinimonas pullistercoris</name>
    <dbReference type="NCBI Taxonomy" id="2838623"/>
    <lineage>
        <taxon>Bacteria</taxon>
        <taxon>Bacillati</taxon>
        <taxon>Bacillota</taxon>
        <taxon>Clostridia</taxon>
        <taxon>Eubacteriales</taxon>
        <taxon>Intestinimonas</taxon>
    </lineage>
</organism>
<proteinExistence type="predicted"/>
<name>A0A9D2P0I9_9FIRM</name>
<accession>A0A9D2P0I9</accession>
<reference evidence="1" key="1">
    <citation type="journal article" date="2021" name="PeerJ">
        <title>Extensive microbial diversity within the chicken gut microbiome revealed by metagenomics and culture.</title>
        <authorList>
            <person name="Gilroy R."/>
            <person name="Ravi A."/>
            <person name="Getino M."/>
            <person name="Pursley I."/>
            <person name="Horton D.L."/>
            <person name="Alikhan N.F."/>
            <person name="Baker D."/>
            <person name="Gharbi K."/>
            <person name="Hall N."/>
            <person name="Watson M."/>
            <person name="Adriaenssens E.M."/>
            <person name="Foster-Nyarko E."/>
            <person name="Jarju S."/>
            <person name="Secka A."/>
            <person name="Antonio M."/>
            <person name="Oren A."/>
            <person name="Chaudhuri R.R."/>
            <person name="La Ragione R."/>
            <person name="Hildebrand F."/>
            <person name="Pallen M.J."/>
        </authorList>
    </citation>
    <scope>NUCLEOTIDE SEQUENCE</scope>
    <source>
        <strain evidence="1">CHK186-1790</strain>
    </source>
</reference>
<dbReference type="Gene3D" id="3.90.640.20">
    <property type="entry name" value="Heat-shock cognate protein, ATPase"/>
    <property type="match status" value="1"/>
</dbReference>
<reference evidence="1" key="2">
    <citation type="submission" date="2021-04" db="EMBL/GenBank/DDBJ databases">
        <authorList>
            <person name="Gilroy R."/>
        </authorList>
    </citation>
    <scope>NUCLEOTIDE SEQUENCE</scope>
    <source>
        <strain evidence="1">CHK186-1790</strain>
    </source>
</reference>
<dbReference type="EMBL" id="DWWJ01000047">
    <property type="protein sequence ID" value="HJC40419.1"/>
    <property type="molecule type" value="Genomic_DNA"/>
</dbReference>
<dbReference type="InterPro" id="IPR037126">
    <property type="entry name" value="PdaC/RsiV-like_sf"/>
</dbReference>
<sequence>MGKETTWSQTLEREGEPVLELSMVLPAPEETGPGGVRMARYYRRLGELWRARWTERLYPRACAALEEARAGSRTFRPWRASLVYRTAWTDEELASLWVDATEVRDKGRPLTVRTAGTWRRETGDLLKLPDVLPGRRGWRRQVLEEVRRQIGARLASGESLLYADAAERAAAQFSPRRFYLTEEGPVLFYPMYALGSPAEGIPVFALTGKKNFPPEKT</sequence>
<gene>
    <name evidence="1" type="ORF">H9701_02550</name>
</gene>
<dbReference type="Proteomes" id="UP000823882">
    <property type="component" value="Unassembled WGS sequence"/>
</dbReference>
<evidence type="ECO:0000313" key="2">
    <source>
        <dbReference type="Proteomes" id="UP000823882"/>
    </source>
</evidence>
<evidence type="ECO:0000313" key="1">
    <source>
        <dbReference type="EMBL" id="HJC40419.1"/>
    </source>
</evidence>
<dbReference type="AlphaFoldDB" id="A0A9D2P0I9"/>
<protein>
    <submittedName>
        <fullName evidence="1">RsiV family protein</fullName>
    </submittedName>
</protein>